<dbReference type="AlphaFoldDB" id="A0A170PMG2"/>
<dbReference type="InterPro" id="IPR050079">
    <property type="entry name" value="DEAD_box_RNA_helicase"/>
</dbReference>
<dbReference type="InterPro" id="IPR014001">
    <property type="entry name" value="Helicase_ATP-bd"/>
</dbReference>
<dbReference type="GO" id="GO:0005829">
    <property type="term" value="C:cytosol"/>
    <property type="evidence" value="ECO:0007669"/>
    <property type="project" value="TreeGrafter"/>
</dbReference>
<dbReference type="InterPro" id="IPR000629">
    <property type="entry name" value="RNA-helicase_DEAD-box_CS"/>
</dbReference>
<dbReference type="InterPro" id="IPR001650">
    <property type="entry name" value="Helicase_C-like"/>
</dbReference>
<dbReference type="PANTHER" id="PTHR47959:SF13">
    <property type="entry name" value="ATP-DEPENDENT RNA HELICASE RHLE"/>
    <property type="match status" value="1"/>
</dbReference>
<feature type="compositionally biased region" description="Basic residues" evidence="6">
    <location>
        <begin position="390"/>
        <end position="403"/>
    </location>
</feature>
<accession>A0A170PMG2</accession>
<dbReference type="SMART" id="SM00490">
    <property type="entry name" value="HELICc"/>
    <property type="match status" value="1"/>
</dbReference>
<keyword evidence="3" id="KW-0378">Hydrolase</keyword>
<protein>
    <submittedName>
        <fullName evidence="10">ATP-dependent RNA helicase RhlE</fullName>
    </submittedName>
</protein>
<keyword evidence="4 10" id="KW-0347">Helicase</keyword>
<dbReference type="GO" id="GO:0003724">
    <property type="term" value="F:RNA helicase activity"/>
    <property type="evidence" value="ECO:0007669"/>
    <property type="project" value="InterPro"/>
</dbReference>
<feature type="domain" description="DEAD-box RNA helicase Q" evidence="9">
    <location>
        <begin position="2"/>
        <end position="30"/>
    </location>
</feature>
<dbReference type="PROSITE" id="PS51195">
    <property type="entry name" value="Q_MOTIF"/>
    <property type="match status" value="1"/>
</dbReference>
<dbReference type="PROSITE" id="PS51194">
    <property type="entry name" value="HELICASE_CTER"/>
    <property type="match status" value="1"/>
</dbReference>
<dbReference type="EMBL" id="CZQC01000070">
    <property type="protein sequence ID" value="CUS42756.1"/>
    <property type="molecule type" value="Genomic_DNA"/>
</dbReference>
<feature type="region of interest" description="Disordered" evidence="6">
    <location>
        <begin position="381"/>
        <end position="416"/>
    </location>
</feature>
<dbReference type="SMART" id="SM00487">
    <property type="entry name" value="DEXDc"/>
    <property type="match status" value="1"/>
</dbReference>
<dbReference type="FunFam" id="3.40.50.300:FF:000108">
    <property type="entry name" value="ATP-dependent RNA helicase RhlE"/>
    <property type="match status" value="1"/>
</dbReference>
<evidence type="ECO:0000259" key="7">
    <source>
        <dbReference type="PROSITE" id="PS51192"/>
    </source>
</evidence>
<keyword evidence="2" id="KW-0547">Nucleotide-binding</keyword>
<evidence type="ECO:0000256" key="2">
    <source>
        <dbReference type="ARBA" id="ARBA00022741"/>
    </source>
</evidence>
<keyword evidence="1" id="KW-0963">Cytoplasm</keyword>
<evidence type="ECO:0000313" key="10">
    <source>
        <dbReference type="EMBL" id="CUS42756.1"/>
    </source>
</evidence>
<evidence type="ECO:0000256" key="4">
    <source>
        <dbReference type="ARBA" id="ARBA00022806"/>
    </source>
</evidence>
<evidence type="ECO:0000259" key="9">
    <source>
        <dbReference type="PROSITE" id="PS51195"/>
    </source>
</evidence>
<dbReference type="InterPro" id="IPR014014">
    <property type="entry name" value="RNA_helicase_DEAD_Q_motif"/>
</dbReference>
<sequence>MSSFAALQLASPIITALTDLGYAAPTPIQAQAIPAILAGKDVLAGAQTGTGKTAAFALPLLTRLLEGQPAQSKHPHALILAPTRELADQVATSIQGYAAHTKLQTLAVYGGVSQRPQTDALTQGVDILVATPGRLLDLINQQALELSAVRWLILDEADRMLDLGFKDELVRLLKRLPKQRQTLFFSATFPKSVKDLAYSMLNQPEEIAVAAANATLDSIEQVLYNIDTSKKRPALAWLIGSGNWQQVLVFVRSKKQADDLASELLKDGIKCDSLHGDKSQGARARALDDFKNGKIRALIATDVAARGIDIIELPWVVNYELPFNAEDYVHRIGRTGRAGNSGKAISFVARNEENLLADIEALIKRPLPTQWLVGFEPNFDDPADSASHGRNQRKQRQKAKAKAKSQATYGIKKSRS</sequence>
<dbReference type="GO" id="GO:0003676">
    <property type="term" value="F:nucleic acid binding"/>
    <property type="evidence" value="ECO:0007669"/>
    <property type="project" value="InterPro"/>
</dbReference>
<dbReference type="GO" id="GO:0005524">
    <property type="term" value="F:ATP binding"/>
    <property type="evidence" value="ECO:0007669"/>
    <property type="project" value="UniProtKB-KW"/>
</dbReference>
<dbReference type="Gene3D" id="3.40.50.300">
    <property type="entry name" value="P-loop containing nucleotide triphosphate hydrolases"/>
    <property type="match status" value="2"/>
</dbReference>
<dbReference type="PROSITE" id="PS00039">
    <property type="entry name" value="DEAD_ATP_HELICASE"/>
    <property type="match status" value="1"/>
</dbReference>
<evidence type="ECO:0000256" key="5">
    <source>
        <dbReference type="ARBA" id="ARBA00022840"/>
    </source>
</evidence>
<evidence type="ECO:0000256" key="1">
    <source>
        <dbReference type="ARBA" id="ARBA00022490"/>
    </source>
</evidence>
<evidence type="ECO:0000259" key="8">
    <source>
        <dbReference type="PROSITE" id="PS51194"/>
    </source>
</evidence>
<evidence type="ECO:0000256" key="3">
    <source>
        <dbReference type="ARBA" id="ARBA00022801"/>
    </source>
</evidence>
<dbReference type="CDD" id="cd18787">
    <property type="entry name" value="SF2_C_DEAD"/>
    <property type="match status" value="1"/>
</dbReference>
<dbReference type="GO" id="GO:0016787">
    <property type="term" value="F:hydrolase activity"/>
    <property type="evidence" value="ECO:0007669"/>
    <property type="project" value="UniProtKB-KW"/>
</dbReference>
<dbReference type="InterPro" id="IPR027417">
    <property type="entry name" value="P-loop_NTPase"/>
</dbReference>
<evidence type="ECO:0000256" key="6">
    <source>
        <dbReference type="SAM" id="MobiDB-lite"/>
    </source>
</evidence>
<feature type="domain" description="Helicase C-terminal" evidence="8">
    <location>
        <begin position="218"/>
        <end position="383"/>
    </location>
</feature>
<reference evidence="10" key="1">
    <citation type="submission" date="2015-10" db="EMBL/GenBank/DDBJ databases">
        <authorList>
            <person name="Gilbert D.G."/>
        </authorList>
    </citation>
    <scope>NUCLEOTIDE SEQUENCE</scope>
</reference>
<dbReference type="CDD" id="cd00268">
    <property type="entry name" value="DEADc"/>
    <property type="match status" value="1"/>
</dbReference>
<dbReference type="PANTHER" id="PTHR47959">
    <property type="entry name" value="ATP-DEPENDENT RNA HELICASE RHLE-RELATED"/>
    <property type="match status" value="1"/>
</dbReference>
<dbReference type="Pfam" id="PF00271">
    <property type="entry name" value="Helicase_C"/>
    <property type="match status" value="1"/>
</dbReference>
<proteinExistence type="predicted"/>
<feature type="domain" description="Helicase ATP-binding" evidence="7">
    <location>
        <begin position="33"/>
        <end position="207"/>
    </location>
</feature>
<keyword evidence="5" id="KW-0067">ATP-binding</keyword>
<dbReference type="Pfam" id="PF00270">
    <property type="entry name" value="DEAD"/>
    <property type="match status" value="1"/>
</dbReference>
<organism evidence="10">
    <name type="scientific">hydrothermal vent metagenome</name>
    <dbReference type="NCBI Taxonomy" id="652676"/>
    <lineage>
        <taxon>unclassified sequences</taxon>
        <taxon>metagenomes</taxon>
        <taxon>ecological metagenomes</taxon>
    </lineage>
</organism>
<name>A0A170PMG2_9ZZZZ</name>
<dbReference type="SUPFAM" id="SSF52540">
    <property type="entry name" value="P-loop containing nucleoside triphosphate hydrolases"/>
    <property type="match status" value="1"/>
</dbReference>
<dbReference type="InterPro" id="IPR044742">
    <property type="entry name" value="DEAD/DEAH_RhlB"/>
</dbReference>
<gene>
    <name evidence="10" type="ORF">MGWOODY_Tha1134</name>
</gene>
<dbReference type="PROSITE" id="PS51192">
    <property type="entry name" value="HELICASE_ATP_BIND_1"/>
    <property type="match status" value="1"/>
</dbReference>
<dbReference type="InterPro" id="IPR011545">
    <property type="entry name" value="DEAD/DEAH_box_helicase_dom"/>
</dbReference>